<keyword evidence="2" id="KW-1185">Reference proteome</keyword>
<evidence type="ECO:0000313" key="2">
    <source>
        <dbReference type="Proteomes" id="UP000036196"/>
    </source>
</evidence>
<sequence>MVYLVISLALNEICRRQQIGAPPARGGRAMTHRNVPADSFYSLMIHPKFMPGRVCPRRAGLRMARIPPAH</sequence>
<dbReference type="AlphaFoldDB" id="A0A0J5NYC4"/>
<proteinExistence type="predicted"/>
<dbReference type="EMBL" id="LDZF01000012">
    <property type="protein sequence ID" value="KMK13292.1"/>
    <property type="molecule type" value="Genomic_DNA"/>
</dbReference>
<evidence type="ECO:0000313" key="1">
    <source>
        <dbReference type="EMBL" id="KMK13292.1"/>
    </source>
</evidence>
<gene>
    <name evidence="1" type="ORF">ABW06_13415</name>
</gene>
<comment type="caution">
    <text evidence="1">The sequence shown here is derived from an EMBL/GenBank/DDBJ whole genome shotgun (WGS) entry which is preliminary data.</text>
</comment>
<reference evidence="1 2" key="1">
    <citation type="submission" date="2015-05" db="EMBL/GenBank/DDBJ databases">
        <title>Genome sequences of Pluralibacter gergoviae.</title>
        <authorList>
            <person name="Greninger A.L."/>
            <person name="Miller S."/>
        </authorList>
    </citation>
    <scope>NUCLEOTIDE SEQUENCE [LARGE SCALE GENOMIC DNA]</scope>
    <source>
        <strain evidence="1 2">JS81F13</strain>
    </source>
</reference>
<dbReference type="Proteomes" id="UP000036196">
    <property type="component" value="Unassembled WGS sequence"/>
</dbReference>
<name>A0A0J5NYC4_PLUGE</name>
<accession>A0A0J5NYC4</accession>
<dbReference type="STRING" id="61647.LG71_17275"/>
<protein>
    <submittedName>
        <fullName evidence="1">Uncharacterized protein</fullName>
    </submittedName>
</protein>
<organism evidence="1 2">
    <name type="scientific">Pluralibacter gergoviae</name>
    <name type="common">Enterobacter gergoviae</name>
    <dbReference type="NCBI Taxonomy" id="61647"/>
    <lineage>
        <taxon>Bacteria</taxon>
        <taxon>Pseudomonadati</taxon>
        <taxon>Pseudomonadota</taxon>
        <taxon>Gammaproteobacteria</taxon>
        <taxon>Enterobacterales</taxon>
        <taxon>Enterobacteriaceae</taxon>
        <taxon>Pluralibacter</taxon>
    </lineage>
</organism>